<name>A0A1M4U198_9BACL</name>
<dbReference type="PANTHER" id="PTHR12147">
    <property type="entry name" value="METALLOPEPTIDASE M28 FAMILY MEMBER"/>
    <property type="match status" value="1"/>
</dbReference>
<dbReference type="AlphaFoldDB" id="A0A1M4U198"/>
<evidence type="ECO:0000256" key="3">
    <source>
        <dbReference type="ARBA" id="ARBA00022723"/>
    </source>
</evidence>
<evidence type="ECO:0000256" key="1">
    <source>
        <dbReference type="ARBA" id="ARBA00022438"/>
    </source>
</evidence>
<keyword evidence="1" id="KW-0031">Aminopeptidase</keyword>
<feature type="signal peptide" evidence="7">
    <location>
        <begin position="1"/>
        <end position="26"/>
    </location>
</feature>
<keyword evidence="10" id="KW-1185">Reference proteome</keyword>
<dbReference type="STRING" id="112248.SAMN05444392_101757"/>
<dbReference type="PANTHER" id="PTHR12147:SF56">
    <property type="entry name" value="AMINOPEPTIDASE YDR415C-RELATED"/>
    <property type="match status" value="1"/>
</dbReference>
<keyword evidence="2" id="KW-0645">Protease</keyword>
<keyword evidence="6" id="KW-0862">Zinc</keyword>
<evidence type="ECO:0000256" key="2">
    <source>
        <dbReference type="ARBA" id="ARBA00022670"/>
    </source>
</evidence>
<evidence type="ECO:0000313" key="9">
    <source>
        <dbReference type="EMBL" id="SHE50518.1"/>
    </source>
</evidence>
<keyword evidence="3" id="KW-0479">Metal-binding</keyword>
<proteinExistence type="predicted"/>
<dbReference type="OrthoDB" id="9762302at2"/>
<feature type="domain" description="Peptidase M28" evidence="8">
    <location>
        <begin position="94"/>
        <end position="299"/>
    </location>
</feature>
<accession>A0A1M4U198</accession>
<protein>
    <submittedName>
        <fullName evidence="9">Peptidase family M28</fullName>
    </submittedName>
</protein>
<organism evidence="9 10">
    <name type="scientific">Seinonella peptonophila</name>
    <dbReference type="NCBI Taxonomy" id="112248"/>
    <lineage>
        <taxon>Bacteria</taxon>
        <taxon>Bacillati</taxon>
        <taxon>Bacillota</taxon>
        <taxon>Bacilli</taxon>
        <taxon>Bacillales</taxon>
        <taxon>Thermoactinomycetaceae</taxon>
        <taxon>Seinonella</taxon>
    </lineage>
</organism>
<sequence>MLKKLKYAVGSLAIASLLVVPNLSLAKNLPHQYGSTAYQHVYYLTEKIGTRVTGSAQEKNAGAYTSSQLIKLGLKPSTQSFSFVSTDQTISSQNIIATRTGKSKKQIIIGGHLDSVAAGKGADDNASSIGVILETLQRLKHQKTPYTLKFVFFGAEEKGLKGSQHYVSQMSEQEKQNTVAMINLDSLIAGDKMYVHGSKTIDPLRNFALKIAKQQHVKLEINPGKNPEYPAGTTGSWSDHASFQKIGIPILYFEATNWDIGELDGYTQTEKAGSIWHTTNDNLSYLQKEFPGRTQDHLAGFTKVLYKLILSIR</sequence>
<keyword evidence="4 7" id="KW-0732">Signal</keyword>
<evidence type="ECO:0000256" key="6">
    <source>
        <dbReference type="ARBA" id="ARBA00022833"/>
    </source>
</evidence>
<gene>
    <name evidence="9" type="ORF">SAMN05444392_101757</name>
</gene>
<dbReference type="GO" id="GO:0006508">
    <property type="term" value="P:proteolysis"/>
    <property type="evidence" value="ECO:0007669"/>
    <property type="project" value="UniProtKB-KW"/>
</dbReference>
<dbReference type="GO" id="GO:0004177">
    <property type="term" value="F:aminopeptidase activity"/>
    <property type="evidence" value="ECO:0007669"/>
    <property type="project" value="UniProtKB-KW"/>
</dbReference>
<dbReference type="Pfam" id="PF04389">
    <property type="entry name" value="Peptidase_M28"/>
    <property type="match status" value="1"/>
</dbReference>
<dbReference type="EMBL" id="FQVL01000001">
    <property type="protein sequence ID" value="SHE50518.1"/>
    <property type="molecule type" value="Genomic_DNA"/>
</dbReference>
<dbReference type="Proteomes" id="UP000184476">
    <property type="component" value="Unassembled WGS sequence"/>
</dbReference>
<dbReference type="GO" id="GO:0008235">
    <property type="term" value="F:metalloexopeptidase activity"/>
    <property type="evidence" value="ECO:0007669"/>
    <property type="project" value="InterPro"/>
</dbReference>
<dbReference type="InterPro" id="IPR007484">
    <property type="entry name" value="Peptidase_M28"/>
</dbReference>
<evidence type="ECO:0000259" key="8">
    <source>
        <dbReference type="Pfam" id="PF04389"/>
    </source>
</evidence>
<feature type="chain" id="PRO_5012702601" evidence="7">
    <location>
        <begin position="27"/>
        <end position="313"/>
    </location>
</feature>
<dbReference type="Gene3D" id="3.40.630.10">
    <property type="entry name" value="Zn peptidases"/>
    <property type="match status" value="1"/>
</dbReference>
<dbReference type="SUPFAM" id="SSF53187">
    <property type="entry name" value="Zn-dependent exopeptidases"/>
    <property type="match status" value="1"/>
</dbReference>
<evidence type="ECO:0000313" key="10">
    <source>
        <dbReference type="Proteomes" id="UP000184476"/>
    </source>
</evidence>
<evidence type="ECO:0000256" key="7">
    <source>
        <dbReference type="SAM" id="SignalP"/>
    </source>
</evidence>
<evidence type="ECO:0000256" key="4">
    <source>
        <dbReference type="ARBA" id="ARBA00022729"/>
    </source>
</evidence>
<dbReference type="RefSeq" id="WP_073152170.1">
    <property type="nucleotide sequence ID" value="NZ_FQVL01000001.1"/>
</dbReference>
<keyword evidence="5" id="KW-0378">Hydrolase</keyword>
<dbReference type="InterPro" id="IPR045175">
    <property type="entry name" value="M28_fam"/>
</dbReference>
<reference evidence="9 10" key="1">
    <citation type="submission" date="2016-11" db="EMBL/GenBank/DDBJ databases">
        <authorList>
            <person name="Jaros S."/>
            <person name="Januszkiewicz K."/>
            <person name="Wedrychowicz H."/>
        </authorList>
    </citation>
    <scope>NUCLEOTIDE SEQUENCE [LARGE SCALE GENOMIC DNA]</scope>
    <source>
        <strain evidence="9 10">DSM 44666</strain>
    </source>
</reference>
<dbReference type="GO" id="GO:0046872">
    <property type="term" value="F:metal ion binding"/>
    <property type="evidence" value="ECO:0007669"/>
    <property type="project" value="UniProtKB-KW"/>
</dbReference>
<evidence type="ECO:0000256" key="5">
    <source>
        <dbReference type="ARBA" id="ARBA00022801"/>
    </source>
</evidence>